<proteinExistence type="predicted"/>
<keyword evidence="2" id="KW-1185">Reference proteome</keyword>
<dbReference type="Proteomes" id="UP000199577">
    <property type="component" value="Unassembled WGS sequence"/>
</dbReference>
<dbReference type="EMBL" id="FOLL01000004">
    <property type="protein sequence ID" value="SFC07542.1"/>
    <property type="molecule type" value="Genomic_DNA"/>
</dbReference>
<dbReference type="AlphaFoldDB" id="A0A1I1G875"/>
<protein>
    <submittedName>
        <fullName evidence="1">Uncharacterized protein</fullName>
    </submittedName>
</protein>
<evidence type="ECO:0000313" key="1">
    <source>
        <dbReference type="EMBL" id="SFC07542.1"/>
    </source>
</evidence>
<gene>
    <name evidence="1" type="ORF">SAMN05421747_10420</name>
</gene>
<dbReference type="STRING" id="623281.SAMN05421747_10420"/>
<organism evidence="1 2">
    <name type="scientific">Parapedobacter composti</name>
    <dbReference type="NCBI Taxonomy" id="623281"/>
    <lineage>
        <taxon>Bacteria</taxon>
        <taxon>Pseudomonadati</taxon>
        <taxon>Bacteroidota</taxon>
        <taxon>Sphingobacteriia</taxon>
        <taxon>Sphingobacteriales</taxon>
        <taxon>Sphingobacteriaceae</taxon>
        <taxon>Parapedobacter</taxon>
    </lineage>
</organism>
<dbReference type="RefSeq" id="WP_090972303.1">
    <property type="nucleotide sequence ID" value="NZ_FOLL01000004.1"/>
</dbReference>
<evidence type="ECO:0000313" key="2">
    <source>
        <dbReference type="Proteomes" id="UP000199577"/>
    </source>
</evidence>
<name>A0A1I1G875_9SPHI</name>
<sequence length="115" mass="13430">MATYTKPADGRYLIELNEGEVSYLSELFDSLLDDNYKNRSNDMSNMKSMFDAACKETPHLTKAYADTMNSINETFFILADNKETIREMFNLFTGIYRTHIHKCKTNKQQDYELSK</sequence>
<reference evidence="1 2" key="1">
    <citation type="submission" date="2016-10" db="EMBL/GenBank/DDBJ databases">
        <authorList>
            <person name="de Groot N.N."/>
        </authorList>
    </citation>
    <scope>NUCLEOTIDE SEQUENCE [LARGE SCALE GENOMIC DNA]</scope>
    <source>
        <strain evidence="1 2">DSM 22900</strain>
    </source>
</reference>
<accession>A0A1I1G875</accession>